<gene>
    <name evidence="1" type="ORF">RM549_09970</name>
</gene>
<proteinExistence type="predicted"/>
<protein>
    <submittedName>
        <fullName evidence="1">DUF2267 domain-containing protein</fullName>
    </submittedName>
</protein>
<evidence type="ECO:0000313" key="1">
    <source>
        <dbReference type="EMBL" id="MDT0690111.1"/>
    </source>
</evidence>
<dbReference type="Proteomes" id="UP001261624">
    <property type="component" value="Unassembled WGS sequence"/>
</dbReference>
<reference evidence="1 2" key="1">
    <citation type="submission" date="2023-09" db="EMBL/GenBank/DDBJ databases">
        <authorList>
            <person name="Rey-Velasco X."/>
        </authorList>
    </citation>
    <scope>NUCLEOTIDE SEQUENCE [LARGE SCALE GENOMIC DNA]</scope>
    <source>
        <strain evidence="1 2">F188</strain>
    </source>
</reference>
<name>A0ABU3E2B3_9FLAO</name>
<keyword evidence="2" id="KW-1185">Reference proteome</keyword>
<dbReference type="RefSeq" id="WP_311684288.1">
    <property type="nucleotide sequence ID" value="NZ_JAVRHM010000010.1"/>
</dbReference>
<comment type="caution">
    <text evidence="1">The sequence shown here is derived from an EMBL/GenBank/DDBJ whole genome shotgun (WGS) entry which is preliminary data.</text>
</comment>
<accession>A0ABU3E2B3</accession>
<evidence type="ECO:0000313" key="2">
    <source>
        <dbReference type="Proteomes" id="UP001261624"/>
    </source>
</evidence>
<dbReference type="InterPro" id="IPR018727">
    <property type="entry name" value="DUF2267"/>
</dbReference>
<dbReference type="InterPro" id="IPR038282">
    <property type="entry name" value="DUF2267_sf"/>
</dbReference>
<dbReference type="Pfam" id="PF10025">
    <property type="entry name" value="DUF2267"/>
    <property type="match status" value="1"/>
</dbReference>
<dbReference type="EMBL" id="JAVRHM010000010">
    <property type="protein sequence ID" value="MDT0690111.1"/>
    <property type="molecule type" value="Genomic_DNA"/>
</dbReference>
<sequence>MMATRDLNFETFSQDAHEYINYLAQELGHPQEKSRVLKIWRAVMHTVRDRIHFGESLQVIDPLNTIFKGIYVENWKFSEKPPLDYETLEEMKDEVKKLQKFYGEDNFPWEKSTEEIISITLNSLQKFMDHNQLDHIIGQMPKEIKTYLTEKV</sequence>
<dbReference type="Gene3D" id="1.10.490.110">
    <property type="entry name" value="Uncharacterized conserved protein DUF2267"/>
    <property type="match status" value="1"/>
</dbReference>
<organism evidence="1 2">
    <name type="scientific">Autumnicola patrickiae</name>
    <dbReference type="NCBI Taxonomy" id="3075591"/>
    <lineage>
        <taxon>Bacteria</taxon>
        <taxon>Pseudomonadati</taxon>
        <taxon>Bacteroidota</taxon>
        <taxon>Flavobacteriia</taxon>
        <taxon>Flavobacteriales</taxon>
        <taxon>Flavobacteriaceae</taxon>
        <taxon>Autumnicola</taxon>
    </lineage>
</organism>